<dbReference type="AlphaFoldDB" id="A0AAN9TDD2"/>
<dbReference type="Proteomes" id="UP001367676">
    <property type="component" value="Unassembled WGS sequence"/>
</dbReference>
<accession>A0AAN9TDD2</accession>
<protein>
    <submittedName>
        <fullName evidence="1">Uncharacterized protein</fullName>
    </submittedName>
</protein>
<evidence type="ECO:0000313" key="1">
    <source>
        <dbReference type="EMBL" id="KAK7584060.1"/>
    </source>
</evidence>
<organism evidence="1 2">
    <name type="scientific">Parthenolecanium corni</name>
    <dbReference type="NCBI Taxonomy" id="536013"/>
    <lineage>
        <taxon>Eukaryota</taxon>
        <taxon>Metazoa</taxon>
        <taxon>Ecdysozoa</taxon>
        <taxon>Arthropoda</taxon>
        <taxon>Hexapoda</taxon>
        <taxon>Insecta</taxon>
        <taxon>Pterygota</taxon>
        <taxon>Neoptera</taxon>
        <taxon>Paraneoptera</taxon>
        <taxon>Hemiptera</taxon>
        <taxon>Sternorrhyncha</taxon>
        <taxon>Coccoidea</taxon>
        <taxon>Coccidae</taxon>
        <taxon>Parthenolecanium</taxon>
    </lineage>
</organism>
<evidence type="ECO:0000313" key="2">
    <source>
        <dbReference type="Proteomes" id="UP001367676"/>
    </source>
</evidence>
<keyword evidence="2" id="KW-1185">Reference proteome</keyword>
<comment type="caution">
    <text evidence="1">The sequence shown here is derived from an EMBL/GenBank/DDBJ whole genome shotgun (WGS) entry which is preliminary data.</text>
</comment>
<dbReference type="EMBL" id="JBBCAQ010000032">
    <property type="protein sequence ID" value="KAK7584060.1"/>
    <property type="molecule type" value="Genomic_DNA"/>
</dbReference>
<name>A0AAN9TDD2_9HEMI</name>
<sequence>MRRVYFLCSSSSSSSIRDYHNNESFNGVFFLPNANFVPKREGREAEAVKKIVDIHGYSDHEAQHKISAEKNISTMIYFGPPGVPSFSALINIDDANATREKFVAQYTNIKFHNLSSTYSLTHEIDYDKKKVQTLLTTGRTQIRGHYTVSLTSSPDKISQDFEINFYKMIFNYETSFQVENGTVSFAKPFNRTPLFRPVRSEKTNGSRYYETNEFIQTLCAKLYAEVHQKINLDDVRFQIERETFYKYRKEMGERFKKVIFRAFVLDNTQSTIFNLIHFDTTDFQMNITDEGQNVYNVRAPSFTLRVKEKFALDENSVKISFVEDNIYLKSSYNLASPRLVMKFVYWKMDEPLAENKTFEVEYQLPELEYIFELVVNLNTTTVALNYAQVSGGVSPKLPYFTLAEDQADPSDDNVKHAIINIIPFWRESRAYIRTNCEHYFTQYIRGILADGREIFSIS</sequence>
<reference evidence="1 2" key="1">
    <citation type="submission" date="2024-03" db="EMBL/GenBank/DDBJ databases">
        <title>Adaptation during the transition from Ophiocordyceps entomopathogen to insect associate is accompanied by gene loss and intensified selection.</title>
        <authorList>
            <person name="Ward C.M."/>
            <person name="Onetto C.A."/>
            <person name="Borneman A.R."/>
        </authorList>
    </citation>
    <scope>NUCLEOTIDE SEQUENCE [LARGE SCALE GENOMIC DNA]</scope>
    <source>
        <strain evidence="1">AWRI1</strain>
        <tissue evidence="1">Single Adult Female</tissue>
    </source>
</reference>
<proteinExistence type="predicted"/>
<gene>
    <name evidence="1" type="ORF">V9T40_005023</name>
</gene>